<evidence type="ECO:0000313" key="3">
    <source>
        <dbReference type="Proteomes" id="UP000676336"/>
    </source>
</evidence>
<keyword evidence="1" id="KW-0175">Coiled coil</keyword>
<evidence type="ECO:0000313" key="2">
    <source>
        <dbReference type="EMBL" id="CAF5217622.1"/>
    </source>
</evidence>
<reference evidence="2" key="1">
    <citation type="submission" date="2021-02" db="EMBL/GenBank/DDBJ databases">
        <authorList>
            <person name="Nowell W R."/>
        </authorList>
    </citation>
    <scope>NUCLEOTIDE SEQUENCE</scope>
</reference>
<sequence>SRLEFIAKESSKMVDFQRRMDRLTNECEALKKKIRDLTATIEEPFEGSEDELKLLITNFQRDQDKKKRETQDSQT</sequence>
<comment type="caution">
    <text evidence="2">The sequence shown here is derived from an EMBL/GenBank/DDBJ whole genome shotgun (WGS) entry which is preliminary data.</text>
</comment>
<feature type="non-terminal residue" evidence="2">
    <location>
        <position position="1"/>
    </location>
</feature>
<evidence type="ECO:0000256" key="1">
    <source>
        <dbReference type="SAM" id="Coils"/>
    </source>
</evidence>
<dbReference type="AlphaFoldDB" id="A0A8S3JK10"/>
<name>A0A8S3JK10_9BILA</name>
<accession>A0A8S3JK10</accession>
<proteinExistence type="predicted"/>
<gene>
    <name evidence="2" type="ORF">SMN809_LOCUS80574</name>
</gene>
<protein>
    <submittedName>
        <fullName evidence="2">Uncharacterized protein</fullName>
    </submittedName>
</protein>
<organism evidence="2 3">
    <name type="scientific">Rotaria magnacalcarata</name>
    <dbReference type="NCBI Taxonomy" id="392030"/>
    <lineage>
        <taxon>Eukaryota</taxon>
        <taxon>Metazoa</taxon>
        <taxon>Spiralia</taxon>
        <taxon>Gnathifera</taxon>
        <taxon>Rotifera</taxon>
        <taxon>Eurotatoria</taxon>
        <taxon>Bdelloidea</taxon>
        <taxon>Philodinida</taxon>
        <taxon>Philodinidae</taxon>
        <taxon>Rotaria</taxon>
    </lineage>
</organism>
<dbReference type="EMBL" id="CAJOBI010345717">
    <property type="protein sequence ID" value="CAF5217622.1"/>
    <property type="molecule type" value="Genomic_DNA"/>
</dbReference>
<feature type="coiled-coil region" evidence="1">
    <location>
        <begin position="6"/>
        <end position="40"/>
    </location>
</feature>
<dbReference type="Proteomes" id="UP000676336">
    <property type="component" value="Unassembled WGS sequence"/>
</dbReference>